<accession>A0A1I7NTY0</accession>
<sequence>MRMYGYTTEELHSFYGVLDRLVTEVADRELQITVYDMIHRLFEAADTGIREPERLRQAVLRGWVAPEALTETIELHHWRAA</sequence>
<proteinExistence type="predicted"/>
<dbReference type="Proteomes" id="UP000199423">
    <property type="component" value="Unassembled WGS sequence"/>
</dbReference>
<dbReference type="AlphaFoldDB" id="A0A1I7NTY0"/>
<protein>
    <submittedName>
        <fullName evidence="1">Uncharacterized protein</fullName>
    </submittedName>
</protein>
<keyword evidence="2" id="KW-1185">Reference proteome</keyword>
<organism evidence="1 2">
    <name type="scientific">Hyphomicrobium facile</name>
    <dbReference type="NCBI Taxonomy" id="51670"/>
    <lineage>
        <taxon>Bacteria</taxon>
        <taxon>Pseudomonadati</taxon>
        <taxon>Pseudomonadota</taxon>
        <taxon>Alphaproteobacteria</taxon>
        <taxon>Hyphomicrobiales</taxon>
        <taxon>Hyphomicrobiaceae</taxon>
        <taxon>Hyphomicrobium</taxon>
    </lineage>
</organism>
<evidence type="ECO:0000313" key="2">
    <source>
        <dbReference type="Proteomes" id="UP000199423"/>
    </source>
</evidence>
<name>A0A1I7NTY0_9HYPH</name>
<reference evidence="2" key="1">
    <citation type="submission" date="2016-10" db="EMBL/GenBank/DDBJ databases">
        <authorList>
            <person name="Varghese N."/>
            <person name="Submissions S."/>
        </authorList>
    </citation>
    <scope>NUCLEOTIDE SEQUENCE [LARGE SCALE GENOMIC DNA]</scope>
    <source>
        <strain evidence="2">DSM 1565</strain>
    </source>
</reference>
<evidence type="ECO:0000313" key="1">
    <source>
        <dbReference type="EMBL" id="SFV38104.1"/>
    </source>
</evidence>
<dbReference type="EMBL" id="FPCH01000003">
    <property type="protein sequence ID" value="SFV38104.1"/>
    <property type="molecule type" value="Genomic_DNA"/>
</dbReference>
<gene>
    <name evidence="1" type="ORF">SAMN04488557_3507</name>
</gene>